<proteinExistence type="predicted"/>
<dbReference type="Gene3D" id="3.40.1440.10">
    <property type="entry name" value="GIY-YIG endonuclease"/>
    <property type="match status" value="1"/>
</dbReference>
<evidence type="ECO:0000313" key="3">
    <source>
        <dbReference type="Proteomes" id="UP001165363"/>
    </source>
</evidence>
<gene>
    <name evidence="2" type="ORF">LZ536_03305</name>
</gene>
<dbReference type="InterPro" id="IPR000305">
    <property type="entry name" value="GIY-YIG_endonuc"/>
</dbReference>
<sequence>MQFWAYLLKCSDGSFYAGHTDNLEVRLAQHQAGEGLTGPAVAVRSSWFGPKPRPLVMKPLLSSAGSRDGRVQRRRRWLQGTRGVSIYLRNRPWNALRLRSGRARMGVWQRRIDC</sequence>
<protein>
    <submittedName>
        <fullName evidence="2">GIY-YIG nuclease family protein</fullName>
    </submittedName>
</protein>
<organism evidence="2 3">
    <name type="scientific">Sphingomonas alba</name>
    <dbReference type="NCBI Taxonomy" id="2908208"/>
    <lineage>
        <taxon>Bacteria</taxon>
        <taxon>Pseudomonadati</taxon>
        <taxon>Pseudomonadota</taxon>
        <taxon>Alphaproteobacteria</taxon>
        <taxon>Sphingomonadales</taxon>
        <taxon>Sphingomonadaceae</taxon>
        <taxon>Sphingomonas</taxon>
    </lineage>
</organism>
<dbReference type="InterPro" id="IPR035901">
    <property type="entry name" value="GIY-YIG_endonuc_sf"/>
</dbReference>
<dbReference type="SUPFAM" id="SSF82771">
    <property type="entry name" value="GIY-YIG endonuclease"/>
    <property type="match status" value="1"/>
</dbReference>
<keyword evidence="3" id="KW-1185">Reference proteome</keyword>
<comment type="caution">
    <text evidence="2">The sequence shown here is derived from an EMBL/GenBank/DDBJ whole genome shotgun (WGS) entry which is preliminary data.</text>
</comment>
<accession>A0ABT0RK00</accession>
<dbReference type="EMBL" id="JAMGBD010000001">
    <property type="protein sequence ID" value="MCL6682930.1"/>
    <property type="molecule type" value="Genomic_DNA"/>
</dbReference>
<evidence type="ECO:0000313" key="2">
    <source>
        <dbReference type="EMBL" id="MCL6682930.1"/>
    </source>
</evidence>
<evidence type="ECO:0000259" key="1">
    <source>
        <dbReference type="Pfam" id="PF01541"/>
    </source>
</evidence>
<reference evidence="2" key="1">
    <citation type="submission" date="2022-05" db="EMBL/GenBank/DDBJ databases">
        <authorList>
            <person name="Jo J.-H."/>
            <person name="Im W.-T."/>
        </authorList>
    </citation>
    <scope>NUCLEOTIDE SEQUENCE</scope>
    <source>
        <strain evidence="2">SE158</strain>
    </source>
</reference>
<dbReference type="Pfam" id="PF01541">
    <property type="entry name" value="GIY-YIG"/>
    <property type="match status" value="1"/>
</dbReference>
<feature type="domain" description="GIY-YIG" evidence="1">
    <location>
        <begin position="3"/>
        <end position="35"/>
    </location>
</feature>
<dbReference type="Proteomes" id="UP001165363">
    <property type="component" value="Unassembled WGS sequence"/>
</dbReference>
<name>A0ABT0RK00_9SPHN</name>